<keyword evidence="4" id="KW-0808">Transferase</keyword>
<dbReference type="Gene3D" id="3.30.565.10">
    <property type="entry name" value="Histidine kinase-like ATPase, C-terminal domain"/>
    <property type="match status" value="1"/>
</dbReference>
<evidence type="ECO:0000256" key="2">
    <source>
        <dbReference type="ARBA" id="ARBA00012438"/>
    </source>
</evidence>
<feature type="coiled-coil region" evidence="9">
    <location>
        <begin position="159"/>
        <end position="189"/>
    </location>
</feature>
<dbReference type="Pfam" id="PF02518">
    <property type="entry name" value="HATPase_c"/>
    <property type="match status" value="1"/>
</dbReference>
<dbReference type="Pfam" id="PF00512">
    <property type="entry name" value="HisKA"/>
    <property type="match status" value="1"/>
</dbReference>
<evidence type="ECO:0000313" key="11">
    <source>
        <dbReference type="EMBL" id="MFD2835201.1"/>
    </source>
</evidence>
<dbReference type="SMART" id="SM00387">
    <property type="entry name" value="HATPase_c"/>
    <property type="match status" value="1"/>
</dbReference>
<dbReference type="InterPro" id="IPR050351">
    <property type="entry name" value="BphY/WalK/GraS-like"/>
</dbReference>
<evidence type="ECO:0000256" key="3">
    <source>
        <dbReference type="ARBA" id="ARBA00022553"/>
    </source>
</evidence>
<dbReference type="EC" id="2.7.13.3" evidence="2"/>
<evidence type="ECO:0000256" key="9">
    <source>
        <dbReference type="SAM" id="Coils"/>
    </source>
</evidence>
<dbReference type="SUPFAM" id="SSF55874">
    <property type="entry name" value="ATPase domain of HSP90 chaperone/DNA topoisomerase II/histidine kinase"/>
    <property type="match status" value="1"/>
</dbReference>
<reference evidence="12" key="1">
    <citation type="journal article" date="2019" name="Int. J. Syst. Evol. Microbiol.">
        <title>The Global Catalogue of Microorganisms (GCM) 10K type strain sequencing project: providing services to taxonomists for standard genome sequencing and annotation.</title>
        <authorList>
            <consortium name="The Broad Institute Genomics Platform"/>
            <consortium name="The Broad Institute Genome Sequencing Center for Infectious Disease"/>
            <person name="Wu L."/>
            <person name="Ma J."/>
        </authorList>
    </citation>
    <scope>NUCLEOTIDE SEQUENCE [LARGE SCALE GENOMIC DNA]</scope>
    <source>
        <strain evidence="12">KCTC 52925</strain>
    </source>
</reference>
<evidence type="ECO:0000256" key="1">
    <source>
        <dbReference type="ARBA" id="ARBA00000085"/>
    </source>
</evidence>
<dbReference type="InterPro" id="IPR003594">
    <property type="entry name" value="HATPase_dom"/>
</dbReference>
<dbReference type="PRINTS" id="PR00344">
    <property type="entry name" value="BCTRLSENSOR"/>
</dbReference>
<comment type="caution">
    <text evidence="11">The sequence shown here is derived from an EMBL/GenBank/DDBJ whole genome shotgun (WGS) entry which is preliminary data.</text>
</comment>
<dbReference type="Pfam" id="PF01590">
    <property type="entry name" value="GAF"/>
    <property type="match status" value="1"/>
</dbReference>
<dbReference type="InterPro" id="IPR036097">
    <property type="entry name" value="HisK_dim/P_sf"/>
</dbReference>
<accession>A0ABW5X8D2</accession>
<dbReference type="Proteomes" id="UP001597438">
    <property type="component" value="Unassembled WGS sequence"/>
</dbReference>
<dbReference type="PANTHER" id="PTHR42878">
    <property type="entry name" value="TWO-COMPONENT HISTIDINE KINASE"/>
    <property type="match status" value="1"/>
</dbReference>
<keyword evidence="9" id="KW-0175">Coiled coil</keyword>
<proteinExistence type="predicted"/>
<dbReference type="CDD" id="cd00082">
    <property type="entry name" value="HisKA"/>
    <property type="match status" value="1"/>
</dbReference>
<keyword evidence="8" id="KW-0902">Two-component regulatory system</keyword>
<evidence type="ECO:0000313" key="12">
    <source>
        <dbReference type="Proteomes" id="UP001597438"/>
    </source>
</evidence>
<evidence type="ECO:0000256" key="5">
    <source>
        <dbReference type="ARBA" id="ARBA00022741"/>
    </source>
</evidence>
<name>A0ABW5X8D2_9FLAO</name>
<dbReference type="SMART" id="SM00065">
    <property type="entry name" value="GAF"/>
    <property type="match status" value="1"/>
</dbReference>
<comment type="catalytic activity">
    <reaction evidence="1">
        <text>ATP + protein L-histidine = ADP + protein N-phospho-L-histidine.</text>
        <dbReference type="EC" id="2.7.13.3"/>
    </reaction>
</comment>
<dbReference type="InterPro" id="IPR004358">
    <property type="entry name" value="Sig_transdc_His_kin-like_C"/>
</dbReference>
<dbReference type="PROSITE" id="PS50109">
    <property type="entry name" value="HIS_KIN"/>
    <property type="match status" value="1"/>
</dbReference>
<evidence type="ECO:0000259" key="10">
    <source>
        <dbReference type="PROSITE" id="PS50109"/>
    </source>
</evidence>
<keyword evidence="12" id="KW-1185">Reference proteome</keyword>
<dbReference type="CDD" id="cd00075">
    <property type="entry name" value="HATPase"/>
    <property type="match status" value="1"/>
</dbReference>
<dbReference type="SUPFAM" id="SSF47384">
    <property type="entry name" value="Homodimeric domain of signal transducing histidine kinase"/>
    <property type="match status" value="1"/>
</dbReference>
<evidence type="ECO:0000256" key="6">
    <source>
        <dbReference type="ARBA" id="ARBA00022777"/>
    </source>
</evidence>
<dbReference type="SUPFAM" id="SSF55781">
    <property type="entry name" value="GAF domain-like"/>
    <property type="match status" value="1"/>
</dbReference>
<sequence>MIKPAFPSNENQRLKSLEDLDIFKSIPEESYDNITRLASFICETPIALISLVNSNEQWFKSKVGVDFTGGERELSFCGHAILEPENIMEVQDTTKDLRFIDNPFTHEDGHGIKFYAGVPLRNEKGVALGTLCVLDRKAHKLTNDQLYALKALGKQVESLFELRRKNIQLERATKNLNETNSVLREFASNVSHDLKMPLANMILTSDFLKIKYKDLMDEEGLERLNYLKQSGLKLSDYISGLLEHYSSSNSSIPTYEEFFLNDILEDIIDLLQIAEDCEISIPDHNLKIYANEVVIGQIFMNLINNSLKYNNQEKIIISIDCVENEEFFTFSVKDNGIGIPPDKLPFIFDLFAIVGDKDRKGKTGHGIGLSTVKKLVTGIGGEVHVDSEVGVGTQFTFTSKKANLLD</sequence>
<dbReference type="InterPro" id="IPR003661">
    <property type="entry name" value="HisK_dim/P_dom"/>
</dbReference>
<dbReference type="InterPro" id="IPR029016">
    <property type="entry name" value="GAF-like_dom_sf"/>
</dbReference>
<dbReference type="SMART" id="SM00388">
    <property type="entry name" value="HisKA"/>
    <property type="match status" value="1"/>
</dbReference>
<dbReference type="InterPro" id="IPR036890">
    <property type="entry name" value="HATPase_C_sf"/>
</dbReference>
<dbReference type="InterPro" id="IPR005467">
    <property type="entry name" value="His_kinase_dom"/>
</dbReference>
<evidence type="ECO:0000256" key="8">
    <source>
        <dbReference type="ARBA" id="ARBA00023012"/>
    </source>
</evidence>
<dbReference type="RefSeq" id="WP_251742376.1">
    <property type="nucleotide sequence ID" value="NZ_JBHUOJ010000038.1"/>
</dbReference>
<dbReference type="PANTHER" id="PTHR42878:SF7">
    <property type="entry name" value="SENSOR HISTIDINE KINASE GLRK"/>
    <property type="match status" value="1"/>
</dbReference>
<keyword evidence="3" id="KW-0597">Phosphoprotein</keyword>
<gene>
    <name evidence="11" type="ORF">ACFSYS_18060</name>
</gene>
<dbReference type="EMBL" id="JBHUOJ010000038">
    <property type="protein sequence ID" value="MFD2835201.1"/>
    <property type="molecule type" value="Genomic_DNA"/>
</dbReference>
<evidence type="ECO:0000256" key="4">
    <source>
        <dbReference type="ARBA" id="ARBA00022679"/>
    </source>
</evidence>
<feature type="domain" description="Histidine kinase" evidence="10">
    <location>
        <begin position="189"/>
        <end position="403"/>
    </location>
</feature>
<keyword evidence="5" id="KW-0547">Nucleotide-binding</keyword>
<dbReference type="InterPro" id="IPR003018">
    <property type="entry name" value="GAF"/>
</dbReference>
<organism evidence="11 12">
    <name type="scientific">Christiangramia antarctica</name>
    <dbReference type="NCBI Taxonomy" id="2058158"/>
    <lineage>
        <taxon>Bacteria</taxon>
        <taxon>Pseudomonadati</taxon>
        <taxon>Bacteroidota</taxon>
        <taxon>Flavobacteriia</taxon>
        <taxon>Flavobacteriales</taxon>
        <taxon>Flavobacteriaceae</taxon>
        <taxon>Christiangramia</taxon>
    </lineage>
</organism>
<protein>
    <recommendedName>
        <fullName evidence="2">histidine kinase</fullName>
        <ecNumber evidence="2">2.7.13.3</ecNumber>
    </recommendedName>
</protein>
<evidence type="ECO:0000256" key="7">
    <source>
        <dbReference type="ARBA" id="ARBA00022840"/>
    </source>
</evidence>
<keyword evidence="7 11" id="KW-0067">ATP-binding</keyword>
<keyword evidence="6" id="KW-0418">Kinase</keyword>
<dbReference type="GO" id="GO:0005524">
    <property type="term" value="F:ATP binding"/>
    <property type="evidence" value="ECO:0007669"/>
    <property type="project" value="UniProtKB-KW"/>
</dbReference>
<dbReference type="Gene3D" id="1.10.287.130">
    <property type="match status" value="1"/>
</dbReference>
<dbReference type="Gene3D" id="3.30.450.40">
    <property type="match status" value="1"/>
</dbReference>